<evidence type="ECO:0000313" key="2">
    <source>
        <dbReference type="EMBL" id="KSU83413.1"/>
    </source>
</evidence>
<reference evidence="2 3" key="1">
    <citation type="journal article" date="2014" name="Antonie Van Leeuwenhoek">
        <title>Fictibacillus enclensis sp. nov., isolated from marine sediment.</title>
        <authorList>
            <person name="Dastager S.G."/>
            <person name="Mawlankar R."/>
            <person name="Srinivasan K."/>
            <person name="Tang S.K."/>
            <person name="Lee J.C."/>
            <person name="Ramana V.V."/>
            <person name="Shouche Y.S."/>
        </authorList>
    </citation>
    <scope>NUCLEOTIDE SEQUENCE [LARGE SCALE GENOMIC DNA]</scope>
    <source>
        <strain evidence="2 3">NIO-1003</strain>
    </source>
</reference>
<dbReference type="Pfam" id="PF13443">
    <property type="entry name" value="HTH_26"/>
    <property type="match status" value="1"/>
</dbReference>
<dbReference type="InterPro" id="IPR010982">
    <property type="entry name" value="Lambda_DNA-bd_dom_sf"/>
</dbReference>
<sequence>MSEIKWLLDKTLEELDITRNALAVDAKVRPATIQDMVNGLPKRVEFKTLLAILDSLNGMKTKRGITRDIEISDIFIYKK</sequence>
<dbReference type="AlphaFoldDB" id="A0A0V8J8W9"/>
<dbReference type="InterPro" id="IPR001387">
    <property type="entry name" value="Cro/C1-type_HTH"/>
</dbReference>
<evidence type="ECO:0000259" key="1">
    <source>
        <dbReference type="Pfam" id="PF13443"/>
    </source>
</evidence>
<dbReference type="Gene3D" id="1.10.260.40">
    <property type="entry name" value="lambda repressor-like DNA-binding domains"/>
    <property type="match status" value="1"/>
</dbReference>
<name>A0A0V8J8W9_9BACL</name>
<dbReference type="RefSeq" id="WP_061972251.1">
    <property type="nucleotide sequence ID" value="NZ_FMAV01000002.1"/>
</dbReference>
<dbReference type="GO" id="GO:0003677">
    <property type="term" value="F:DNA binding"/>
    <property type="evidence" value="ECO:0007669"/>
    <property type="project" value="InterPro"/>
</dbReference>
<comment type="caution">
    <text evidence="2">The sequence shown here is derived from an EMBL/GenBank/DDBJ whole genome shotgun (WGS) entry which is preliminary data.</text>
</comment>
<keyword evidence="3" id="KW-1185">Reference proteome</keyword>
<dbReference type="Proteomes" id="UP000054099">
    <property type="component" value="Unassembled WGS sequence"/>
</dbReference>
<dbReference type="SUPFAM" id="SSF47413">
    <property type="entry name" value="lambda repressor-like DNA-binding domains"/>
    <property type="match status" value="1"/>
</dbReference>
<evidence type="ECO:0000313" key="3">
    <source>
        <dbReference type="Proteomes" id="UP000054099"/>
    </source>
</evidence>
<proteinExistence type="predicted"/>
<gene>
    <name evidence="2" type="ORF">AS030_12675</name>
</gene>
<dbReference type="OrthoDB" id="9805309at2"/>
<protein>
    <recommendedName>
        <fullName evidence="1">HTH cro/C1-type domain-containing protein</fullName>
    </recommendedName>
</protein>
<feature type="domain" description="HTH cro/C1-type" evidence="1">
    <location>
        <begin position="8"/>
        <end position="57"/>
    </location>
</feature>
<organism evidence="2 3">
    <name type="scientific">Fictibacillus enclensis</name>
    <dbReference type="NCBI Taxonomy" id="1017270"/>
    <lineage>
        <taxon>Bacteria</taxon>
        <taxon>Bacillati</taxon>
        <taxon>Bacillota</taxon>
        <taxon>Bacilli</taxon>
        <taxon>Bacillales</taxon>
        <taxon>Fictibacillaceae</taxon>
        <taxon>Fictibacillus</taxon>
    </lineage>
</organism>
<dbReference type="EMBL" id="LNQN01000002">
    <property type="protein sequence ID" value="KSU83413.1"/>
    <property type="molecule type" value="Genomic_DNA"/>
</dbReference>
<accession>A0A0V8J8W9</accession>